<gene>
    <name evidence="2" type="ORF">BDP27DRAFT_1370605</name>
</gene>
<comment type="caution">
    <text evidence="2">The sequence shown here is derived from an EMBL/GenBank/DDBJ whole genome shotgun (WGS) entry which is preliminary data.</text>
</comment>
<feature type="region of interest" description="Disordered" evidence="1">
    <location>
        <begin position="1"/>
        <end position="34"/>
    </location>
</feature>
<proteinExistence type="predicted"/>
<evidence type="ECO:0000313" key="2">
    <source>
        <dbReference type="EMBL" id="KAF9060370.1"/>
    </source>
</evidence>
<evidence type="ECO:0000313" key="3">
    <source>
        <dbReference type="Proteomes" id="UP000772434"/>
    </source>
</evidence>
<keyword evidence="3" id="KW-1185">Reference proteome</keyword>
<dbReference type="AlphaFoldDB" id="A0A9P5PE01"/>
<protein>
    <submittedName>
        <fullName evidence="2">Uncharacterized protein</fullName>
    </submittedName>
</protein>
<accession>A0A9P5PE01</accession>
<name>A0A9P5PE01_9AGAR</name>
<evidence type="ECO:0000256" key="1">
    <source>
        <dbReference type="SAM" id="MobiDB-lite"/>
    </source>
</evidence>
<dbReference type="OrthoDB" id="2422225at2759"/>
<sequence length="322" mass="36446">MFSIEEPSPFLNPASLKRSRSDSTPTSPCRSFSLQDLRAPSNKQPFVQTITPFDSSLFKTPIIPVTNKHQQKALKKLQELRLDSDARKDLTTQKLEERKGVSQYKEDWERSTPYPFTSCLAHVEIIEHDGSSISWIVGILDHNAACQNAVLERRPPVPLHEHVYEVALEQLCNGASITAIQEKNQEMLNTKLYRDMKTYNPTTANAAKGLGVDTRELPQYNVDDWLNPHSPNFRSEISEAVFHYSQRAECGIWVFTCRLSICKGARAGCQRFPEGKLCNIGFLDQTLGQATILNSYHNLSGSSNFVKKSTKEPSLWSRIIPY</sequence>
<dbReference type="Proteomes" id="UP000772434">
    <property type="component" value="Unassembled WGS sequence"/>
</dbReference>
<reference evidence="2" key="1">
    <citation type="submission" date="2020-11" db="EMBL/GenBank/DDBJ databases">
        <authorList>
            <consortium name="DOE Joint Genome Institute"/>
            <person name="Ahrendt S."/>
            <person name="Riley R."/>
            <person name="Andreopoulos W."/>
            <person name="Labutti K."/>
            <person name="Pangilinan J."/>
            <person name="Ruiz-Duenas F.J."/>
            <person name="Barrasa J.M."/>
            <person name="Sanchez-Garcia M."/>
            <person name="Camarero S."/>
            <person name="Miyauchi S."/>
            <person name="Serrano A."/>
            <person name="Linde D."/>
            <person name="Babiker R."/>
            <person name="Drula E."/>
            <person name="Ayuso-Fernandez I."/>
            <person name="Pacheco R."/>
            <person name="Padilla G."/>
            <person name="Ferreira P."/>
            <person name="Barriuso J."/>
            <person name="Kellner H."/>
            <person name="Castanera R."/>
            <person name="Alfaro M."/>
            <person name="Ramirez L."/>
            <person name="Pisabarro A.G."/>
            <person name="Kuo A."/>
            <person name="Tritt A."/>
            <person name="Lipzen A."/>
            <person name="He G."/>
            <person name="Yan M."/>
            <person name="Ng V."/>
            <person name="Cullen D."/>
            <person name="Martin F."/>
            <person name="Rosso M.-N."/>
            <person name="Henrissat B."/>
            <person name="Hibbett D."/>
            <person name="Martinez A.T."/>
            <person name="Grigoriev I.V."/>
        </authorList>
    </citation>
    <scope>NUCLEOTIDE SEQUENCE</scope>
    <source>
        <strain evidence="2">AH 40177</strain>
    </source>
</reference>
<dbReference type="EMBL" id="JADNRY010000247">
    <property type="protein sequence ID" value="KAF9060370.1"/>
    <property type="molecule type" value="Genomic_DNA"/>
</dbReference>
<feature type="compositionally biased region" description="Polar residues" evidence="1">
    <location>
        <begin position="22"/>
        <end position="34"/>
    </location>
</feature>
<organism evidence="2 3">
    <name type="scientific">Rhodocollybia butyracea</name>
    <dbReference type="NCBI Taxonomy" id="206335"/>
    <lineage>
        <taxon>Eukaryota</taxon>
        <taxon>Fungi</taxon>
        <taxon>Dikarya</taxon>
        <taxon>Basidiomycota</taxon>
        <taxon>Agaricomycotina</taxon>
        <taxon>Agaricomycetes</taxon>
        <taxon>Agaricomycetidae</taxon>
        <taxon>Agaricales</taxon>
        <taxon>Marasmiineae</taxon>
        <taxon>Omphalotaceae</taxon>
        <taxon>Rhodocollybia</taxon>
    </lineage>
</organism>